<dbReference type="AlphaFoldDB" id="A0A2S9YQL2"/>
<proteinExistence type="predicted"/>
<sequence>MQTGGDRADRRGPGGQAGTGLLPVYGRETNPVVGQHSCELSKRRRRRLECRSMLRAAPPAENDEDTEGWQGACALLNSHARPPGTTRDES</sequence>
<accession>A0A2S9YQL2</accession>
<name>A0A2S9YQL2_9BACT</name>
<comment type="caution">
    <text evidence="2">The sequence shown here is derived from an EMBL/GenBank/DDBJ whole genome shotgun (WGS) entry which is preliminary data.</text>
</comment>
<evidence type="ECO:0000256" key="1">
    <source>
        <dbReference type="SAM" id="MobiDB-lite"/>
    </source>
</evidence>
<organism evidence="2 3">
    <name type="scientific">Enhygromyxa salina</name>
    <dbReference type="NCBI Taxonomy" id="215803"/>
    <lineage>
        <taxon>Bacteria</taxon>
        <taxon>Pseudomonadati</taxon>
        <taxon>Myxococcota</taxon>
        <taxon>Polyangia</taxon>
        <taxon>Nannocystales</taxon>
        <taxon>Nannocystaceae</taxon>
        <taxon>Enhygromyxa</taxon>
    </lineage>
</organism>
<feature type="region of interest" description="Disordered" evidence="1">
    <location>
        <begin position="1"/>
        <end position="29"/>
    </location>
</feature>
<dbReference type="EMBL" id="PVNL01000057">
    <property type="protein sequence ID" value="PRQ07366.1"/>
    <property type="molecule type" value="Genomic_DNA"/>
</dbReference>
<reference evidence="2 3" key="1">
    <citation type="submission" date="2018-03" db="EMBL/GenBank/DDBJ databases">
        <title>Draft Genome Sequences of the Obligatory Marine Myxobacteria Enhygromyxa salina SWB007.</title>
        <authorList>
            <person name="Poehlein A."/>
            <person name="Moghaddam J.A."/>
            <person name="Harms H."/>
            <person name="Alanjari M."/>
            <person name="Koenig G.M."/>
            <person name="Daniel R."/>
            <person name="Schaeberle T.F."/>
        </authorList>
    </citation>
    <scope>NUCLEOTIDE SEQUENCE [LARGE SCALE GENOMIC DNA]</scope>
    <source>
        <strain evidence="2 3">SWB007</strain>
    </source>
</reference>
<evidence type="ECO:0000313" key="2">
    <source>
        <dbReference type="EMBL" id="PRQ07366.1"/>
    </source>
</evidence>
<gene>
    <name evidence="2" type="ORF">ENSA7_30780</name>
</gene>
<dbReference type="Proteomes" id="UP000238823">
    <property type="component" value="Unassembled WGS sequence"/>
</dbReference>
<protein>
    <submittedName>
        <fullName evidence="2">Uncharacterized protein</fullName>
    </submittedName>
</protein>
<evidence type="ECO:0000313" key="3">
    <source>
        <dbReference type="Proteomes" id="UP000238823"/>
    </source>
</evidence>
<feature type="compositionally biased region" description="Basic and acidic residues" evidence="1">
    <location>
        <begin position="1"/>
        <end position="12"/>
    </location>
</feature>